<sequence>MPSIDELDAITQDELIATGATRWARGDDVIGAFVAEMDFGTAAPITRRLHREVDRGAFGYLPAALRAEMQQATAEFLHRRTGWTVDPADIHEMPDVISVYEAVLDHFLVPGAKLIVPTPSYMPFLQVPDLHDREILEVEMLADDAGRYHYDLDALEAAFDAGGELLVLCNPHNPTGRVFTREEMEPLVELVDRKGGRVFSDEIWMPLVLQGEHIPYATLSETAAGHAITAVAASKAFNLPGLKCAQMITSNDADRAHWAEVGHFPMHAAANLGLAAASAAYGDSTDWLEDIVTYLRRNRETLTEMVARLLPKARITTLEGTYVAWLDLRAYGITGSLHDHLLEHARVECTDGTACGRSWEGHIRFIYAMPHPLLVEAITRIANVLEPERAGR</sequence>
<dbReference type="Proteomes" id="UP000698222">
    <property type="component" value="Unassembled WGS sequence"/>
</dbReference>
<evidence type="ECO:0000256" key="4">
    <source>
        <dbReference type="ARBA" id="ARBA00023239"/>
    </source>
</evidence>
<dbReference type="PANTHER" id="PTHR43525">
    <property type="entry name" value="PROTEIN MALY"/>
    <property type="match status" value="1"/>
</dbReference>
<dbReference type="InterPro" id="IPR015422">
    <property type="entry name" value="PyrdxlP-dep_Trfase_small"/>
</dbReference>
<dbReference type="RefSeq" id="WP_342591811.1">
    <property type="nucleotide sequence ID" value="NZ_BAAAJV010000016.1"/>
</dbReference>
<reference evidence="7 8" key="1">
    <citation type="submission" date="2021-03" db="EMBL/GenBank/DDBJ databases">
        <title>Sequencing the genomes of 1000 actinobacteria strains.</title>
        <authorList>
            <person name="Klenk H.-P."/>
        </authorList>
    </citation>
    <scope>NUCLEOTIDE SEQUENCE [LARGE SCALE GENOMIC DNA]</scope>
    <source>
        <strain evidence="7 8">DSM 14564</strain>
    </source>
</reference>
<dbReference type="InterPro" id="IPR015421">
    <property type="entry name" value="PyrdxlP-dep_Trfase_major"/>
</dbReference>
<dbReference type="InterPro" id="IPR015424">
    <property type="entry name" value="PyrdxlP-dep_Trfase"/>
</dbReference>
<comment type="caution">
    <text evidence="7">The sequence shown here is derived from an EMBL/GenBank/DDBJ whole genome shotgun (WGS) entry which is preliminary data.</text>
</comment>
<dbReference type="CDD" id="cd00609">
    <property type="entry name" value="AAT_like"/>
    <property type="match status" value="1"/>
</dbReference>
<evidence type="ECO:0000256" key="5">
    <source>
        <dbReference type="ARBA" id="ARBA00037974"/>
    </source>
</evidence>
<dbReference type="EMBL" id="JAGIOC010000001">
    <property type="protein sequence ID" value="MBP2410294.1"/>
    <property type="molecule type" value="Genomic_DNA"/>
</dbReference>
<evidence type="ECO:0000259" key="6">
    <source>
        <dbReference type="Pfam" id="PF00155"/>
    </source>
</evidence>
<gene>
    <name evidence="7" type="ORF">JOF44_003197</name>
</gene>
<comment type="cofactor">
    <cofactor evidence="1">
        <name>pyridoxal 5'-phosphate</name>
        <dbReference type="ChEBI" id="CHEBI:597326"/>
    </cofactor>
</comment>
<comment type="similarity">
    <text evidence="5">Belongs to the class-II pyridoxal-phosphate-dependent aminotransferase family. MalY/PatB cystathionine beta-lyase subfamily.</text>
</comment>
<keyword evidence="3" id="KW-0663">Pyridoxal phosphate</keyword>
<evidence type="ECO:0000256" key="1">
    <source>
        <dbReference type="ARBA" id="ARBA00001933"/>
    </source>
</evidence>
<dbReference type="InterPro" id="IPR004839">
    <property type="entry name" value="Aminotransferase_I/II_large"/>
</dbReference>
<evidence type="ECO:0000256" key="2">
    <source>
        <dbReference type="ARBA" id="ARBA00012224"/>
    </source>
</evidence>
<dbReference type="SUPFAM" id="SSF53383">
    <property type="entry name" value="PLP-dependent transferases"/>
    <property type="match status" value="1"/>
</dbReference>
<dbReference type="EC" id="4.4.1.13" evidence="2"/>
<feature type="domain" description="Aminotransferase class I/classII large" evidence="6">
    <location>
        <begin position="52"/>
        <end position="381"/>
    </location>
</feature>
<organism evidence="7 8">
    <name type="scientific">Brachybacterium fresconis</name>
    <dbReference type="NCBI Taxonomy" id="173363"/>
    <lineage>
        <taxon>Bacteria</taxon>
        <taxon>Bacillati</taxon>
        <taxon>Actinomycetota</taxon>
        <taxon>Actinomycetes</taxon>
        <taxon>Micrococcales</taxon>
        <taxon>Dermabacteraceae</taxon>
        <taxon>Brachybacterium</taxon>
    </lineage>
</organism>
<dbReference type="InterPro" id="IPR051798">
    <property type="entry name" value="Class-II_PLP-Dep_Aminotrans"/>
</dbReference>
<dbReference type="GO" id="GO:0016829">
    <property type="term" value="F:lyase activity"/>
    <property type="evidence" value="ECO:0007669"/>
    <property type="project" value="UniProtKB-KW"/>
</dbReference>
<evidence type="ECO:0000313" key="7">
    <source>
        <dbReference type="EMBL" id="MBP2410294.1"/>
    </source>
</evidence>
<keyword evidence="4 7" id="KW-0456">Lyase</keyword>
<accession>A0ABS4YNJ5</accession>
<dbReference type="PANTHER" id="PTHR43525:SF2">
    <property type="entry name" value="CYSTATHIONINE BETA-LYASE-RELATED"/>
    <property type="match status" value="1"/>
</dbReference>
<dbReference type="Gene3D" id="3.90.1150.10">
    <property type="entry name" value="Aspartate Aminotransferase, domain 1"/>
    <property type="match status" value="1"/>
</dbReference>
<proteinExistence type="inferred from homology"/>
<evidence type="ECO:0000256" key="3">
    <source>
        <dbReference type="ARBA" id="ARBA00022898"/>
    </source>
</evidence>
<dbReference type="Pfam" id="PF00155">
    <property type="entry name" value="Aminotran_1_2"/>
    <property type="match status" value="1"/>
</dbReference>
<dbReference type="Gene3D" id="3.40.640.10">
    <property type="entry name" value="Type I PLP-dependent aspartate aminotransferase-like (Major domain)"/>
    <property type="match status" value="1"/>
</dbReference>
<name>A0ABS4YNJ5_9MICO</name>
<evidence type="ECO:0000313" key="8">
    <source>
        <dbReference type="Proteomes" id="UP000698222"/>
    </source>
</evidence>
<keyword evidence="8" id="KW-1185">Reference proteome</keyword>
<protein>
    <recommendedName>
        <fullName evidence="2">cysteine-S-conjugate beta-lyase</fullName>
        <ecNumber evidence="2">4.4.1.13</ecNumber>
    </recommendedName>
</protein>